<dbReference type="InterPro" id="IPR018961">
    <property type="entry name" value="DnaJ_homolog_subfam-C_membr-28"/>
</dbReference>
<dbReference type="SUPFAM" id="SSF53474">
    <property type="entry name" value="alpha/beta-Hydrolases"/>
    <property type="match status" value="1"/>
</dbReference>
<dbReference type="InterPro" id="IPR050583">
    <property type="entry name" value="Mycobacterial_A85_antigen"/>
</dbReference>
<feature type="domain" description="DnaJ homologue subfamily C member 28 conserved" evidence="1">
    <location>
        <begin position="240"/>
        <end position="301"/>
    </location>
</feature>
<sequence length="341" mass="39515">MGIHSFIQSLSIEKTLNYLIYEKEIPSCIAVAIDLVDRLEELTYNDKMNAFLTKELLPWIQAKYHVYQEKNHTTIAGFSLGGLAAFYAALQNPHIFGNVLSMSGSVHWKKDNYENTIPWIENQISSINSNATHLHSYIAVGELENEPLLTANRRLYKALEAKKYQTTYEEFQGGHDSVWWREKLFDGLRALEFTKTTLENKKERESMNQEELDKKLKKQKILVKDEKVWSYTYEDHISSIVKQAEQKGACDHLPGKGKPLNLDKDLSYNPEKQLYRTLANNHVLPRWIELSKEIDDLKEKLKENTNTAEAADLIRTINKKVLEHNLLCPPSAQKMRVKMDF</sequence>
<evidence type="ECO:0000259" key="1">
    <source>
        <dbReference type="Pfam" id="PF09350"/>
    </source>
</evidence>
<dbReference type="EMBL" id="NUWJ01000006">
    <property type="protein sequence ID" value="PFK27988.1"/>
    <property type="molecule type" value="Genomic_DNA"/>
</dbReference>
<dbReference type="InterPro" id="IPR000801">
    <property type="entry name" value="Esterase-like"/>
</dbReference>
<dbReference type="InterPro" id="IPR029058">
    <property type="entry name" value="AB_hydrolase_fold"/>
</dbReference>
<dbReference type="PANTHER" id="PTHR48098">
    <property type="entry name" value="ENTEROCHELIN ESTERASE-RELATED"/>
    <property type="match status" value="1"/>
</dbReference>
<name>A0A9X7A1J4_BACCE</name>
<protein>
    <submittedName>
        <fullName evidence="2">Esterase</fullName>
    </submittedName>
</protein>
<evidence type="ECO:0000313" key="3">
    <source>
        <dbReference type="Proteomes" id="UP000224413"/>
    </source>
</evidence>
<dbReference type="PANTHER" id="PTHR48098:SF3">
    <property type="entry name" value="IRON(III) ENTEROBACTIN ESTERASE"/>
    <property type="match status" value="1"/>
</dbReference>
<dbReference type="Proteomes" id="UP000224413">
    <property type="component" value="Unassembled WGS sequence"/>
</dbReference>
<dbReference type="AlphaFoldDB" id="A0A9X7A1J4"/>
<accession>A0A9X7A1J4</accession>
<dbReference type="Pfam" id="PF09350">
    <property type="entry name" value="DJC28_CD"/>
    <property type="match status" value="1"/>
</dbReference>
<comment type="caution">
    <text evidence="2">The sequence shown here is derived from an EMBL/GenBank/DDBJ whole genome shotgun (WGS) entry which is preliminary data.</text>
</comment>
<dbReference type="Pfam" id="PF00756">
    <property type="entry name" value="Esterase"/>
    <property type="match status" value="1"/>
</dbReference>
<proteinExistence type="predicted"/>
<organism evidence="2 3">
    <name type="scientific">Bacillus cereus</name>
    <dbReference type="NCBI Taxonomy" id="1396"/>
    <lineage>
        <taxon>Bacteria</taxon>
        <taxon>Bacillati</taxon>
        <taxon>Bacillota</taxon>
        <taxon>Bacilli</taxon>
        <taxon>Bacillales</taxon>
        <taxon>Bacillaceae</taxon>
        <taxon>Bacillus</taxon>
        <taxon>Bacillus cereus group</taxon>
    </lineage>
</organism>
<dbReference type="Gene3D" id="3.40.50.1820">
    <property type="entry name" value="alpha/beta hydrolase"/>
    <property type="match status" value="1"/>
</dbReference>
<reference evidence="2 3" key="1">
    <citation type="submission" date="2017-09" db="EMBL/GenBank/DDBJ databases">
        <title>Large-scale bioinformatics analysis of Bacillus genomes uncovers conserved roles of natural products in bacterial physiology.</title>
        <authorList>
            <consortium name="Agbiome Team Llc"/>
            <person name="Bleich R.M."/>
            <person name="Grubbs K.J."/>
            <person name="Santa Maria K.C."/>
            <person name="Allen S.E."/>
            <person name="Farag S."/>
            <person name="Shank E.A."/>
            <person name="Bowers A."/>
        </authorList>
    </citation>
    <scope>NUCLEOTIDE SEQUENCE [LARGE SCALE GENOMIC DNA]</scope>
    <source>
        <strain evidence="2 3">AFS083741</strain>
    </source>
</reference>
<gene>
    <name evidence="2" type="ORF">COI98_00610</name>
</gene>
<evidence type="ECO:0000313" key="2">
    <source>
        <dbReference type="EMBL" id="PFK27988.1"/>
    </source>
</evidence>